<dbReference type="SUPFAM" id="SSF144206">
    <property type="entry name" value="NOB1 zinc finger-like"/>
    <property type="match status" value="1"/>
</dbReference>
<dbReference type="GO" id="GO:0005737">
    <property type="term" value="C:cytoplasm"/>
    <property type="evidence" value="ECO:0007669"/>
    <property type="project" value="UniProtKB-ARBA"/>
</dbReference>
<evidence type="ECO:0000256" key="2">
    <source>
        <dbReference type="ARBA" id="ARBA00005858"/>
    </source>
</evidence>
<feature type="compositionally biased region" description="Acidic residues" evidence="10">
    <location>
        <begin position="134"/>
        <end position="143"/>
    </location>
</feature>
<dbReference type="GO" id="GO:0006364">
    <property type="term" value="P:rRNA processing"/>
    <property type="evidence" value="ECO:0007669"/>
    <property type="project" value="UniProtKB-ARBA"/>
</dbReference>
<accession>A0ABD2Q2L7</accession>
<keyword evidence="5" id="KW-0378">Hydrolase</keyword>
<evidence type="ECO:0000256" key="8">
    <source>
        <dbReference type="PIRNR" id="PIRNR037125"/>
    </source>
</evidence>
<dbReference type="InterPro" id="IPR017117">
    <property type="entry name" value="Nob1_euk"/>
</dbReference>
<dbReference type="FunFam" id="3.40.50.1010:FF:000020">
    <property type="entry name" value="20S-pre-rRNA D-site endonuclease NOB1"/>
    <property type="match status" value="1"/>
</dbReference>
<reference evidence="13 14" key="1">
    <citation type="submission" date="2024-11" db="EMBL/GenBank/DDBJ databases">
        <title>Adaptive evolution of stress response genes in parasites aligns with host niche diversity.</title>
        <authorList>
            <person name="Hahn C."/>
            <person name="Resl P."/>
        </authorList>
    </citation>
    <scope>NUCLEOTIDE SEQUENCE [LARGE SCALE GENOMIC DNA]</scope>
    <source>
        <strain evidence="13">EGGRZ-B1_66</strain>
        <tissue evidence="13">Body</tissue>
    </source>
</reference>
<feature type="binding site" evidence="9">
    <location>
        <position position="238"/>
    </location>
    <ligand>
        <name>Zn(2+)</name>
        <dbReference type="ChEBI" id="CHEBI:29105"/>
    </ligand>
</feature>
<dbReference type="InterPro" id="IPR036283">
    <property type="entry name" value="NOB1_Zf-like_sf"/>
</dbReference>
<dbReference type="Gene3D" id="3.40.50.1010">
    <property type="entry name" value="5'-nuclease"/>
    <property type="match status" value="1"/>
</dbReference>
<feature type="domain" description="Nin one binding (NOB1) Zn-ribbon-like" evidence="11">
    <location>
        <begin position="218"/>
        <end position="284"/>
    </location>
</feature>
<dbReference type="InterPro" id="IPR039907">
    <property type="entry name" value="NOB1"/>
</dbReference>
<dbReference type="GO" id="GO:0031981">
    <property type="term" value="C:nuclear lumen"/>
    <property type="evidence" value="ECO:0007669"/>
    <property type="project" value="UniProtKB-ARBA"/>
</dbReference>
<dbReference type="Pfam" id="PF08772">
    <property type="entry name" value="Zn_ribbon_NOB1"/>
    <property type="match status" value="1"/>
</dbReference>
<evidence type="ECO:0000256" key="5">
    <source>
        <dbReference type="ARBA" id="ARBA00022801"/>
    </source>
</evidence>
<dbReference type="InterPro" id="IPR033411">
    <property type="entry name" value="Ribonuclease_PIN"/>
</dbReference>
<evidence type="ECO:0000256" key="4">
    <source>
        <dbReference type="ARBA" id="ARBA00022723"/>
    </source>
</evidence>
<feature type="domain" description="Ribonuclease PIN" evidence="12">
    <location>
        <begin position="15"/>
        <end position="100"/>
    </location>
</feature>
<comment type="similarity">
    <text evidence="2 8">Belongs to the NOB1 family.</text>
</comment>
<feature type="binding site" evidence="9">
    <location>
        <position position="223"/>
    </location>
    <ligand>
        <name>Zn(2+)</name>
        <dbReference type="ChEBI" id="CHEBI:29105"/>
    </ligand>
</feature>
<dbReference type="PANTHER" id="PTHR12814:SF2">
    <property type="entry name" value="RNA-BINDING PROTEIN NOB1"/>
    <property type="match status" value="1"/>
</dbReference>
<dbReference type="PANTHER" id="PTHR12814">
    <property type="entry name" value="RNA-BINDING PROTEIN NOB1"/>
    <property type="match status" value="1"/>
</dbReference>
<comment type="function">
    <text evidence="8">May play a role in mRNA degradation.</text>
</comment>
<evidence type="ECO:0000256" key="7">
    <source>
        <dbReference type="ARBA" id="ARBA00023242"/>
    </source>
</evidence>
<evidence type="ECO:0000259" key="11">
    <source>
        <dbReference type="Pfam" id="PF08772"/>
    </source>
</evidence>
<evidence type="ECO:0000256" key="3">
    <source>
        <dbReference type="ARBA" id="ARBA00022722"/>
    </source>
</evidence>
<dbReference type="GO" id="GO:0046872">
    <property type="term" value="F:metal ion binding"/>
    <property type="evidence" value="ECO:0007669"/>
    <property type="project" value="UniProtKB-UniRule"/>
</dbReference>
<evidence type="ECO:0000256" key="6">
    <source>
        <dbReference type="ARBA" id="ARBA00022833"/>
    </source>
</evidence>
<keyword evidence="4 8" id="KW-0479">Metal-binding</keyword>
<evidence type="ECO:0000256" key="10">
    <source>
        <dbReference type="SAM" id="MobiDB-lite"/>
    </source>
</evidence>
<organism evidence="13 14">
    <name type="scientific">Cichlidogyrus casuarinus</name>
    <dbReference type="NCBI Taxonomy" id="1844966"/>
    <lineage>
        <taxon>Eukaryota</taxon>
        <taxon>Metazoa</taxon>
        <taxon>Spiralia</taxon>
        <taxon>Lophotrochozoa</taxon>
        <taxon>Platyhelminthes</taxon>
        <taxon>Monogenea</taxon>
        <taxon>Monopisthocotylea</taxon>
        <taxon>Dactylogyridea</taxon>
        <taxon>Ancyrocephalidae</taxon>
        <taxon>Cichlidogyrus</taxon>
    </lineage>
</organism>
<keyword evidence="3" id="KW-0540">Nuclease</keyword>
<evidence type="ECO:0000259" key="12">
    <source>
        <dbReference type="Pfam" id="PF17146"/>
    </source>
</evidence>
<keyword evidence="6 8" id="KW-0862">Zinc</keyword>
<evidence type="ECO:0000313" key="13">
    <source>
        <dbReference type="EMBL" id="KAL3313847.1"/>
    </source>
</evidence>
<name>A0ABD2Q2L7_9PLAT</name>
<evidence type="ECO:0000313" key="14">
    <source>
        <dbReference type="Proteomes" id="UP001626550"/>
    </source>
</evidence>
<dbReference type="Pfam" id="PF17146">
    <property type="entry name" value="PIN_6"/>
    <property type="match status" value="1"/>
</dbReference>
<feature type="binding site" evidence="9">
    <location>
        <position position="241"/>
    </location>
    <ligand>
        <name>Zn(2+)</name>
        <dbReference type="ChEBI" id="CHEBI:29105"/>
    </ligand>
</feature>
<evidence type="ECO:0000256" key="9">
    <source>
        <dbReference type="PIRSR" id="PIRSR037125-1"/>
    </source>
</evidence>
<feature type="compositionally biased region" description="Basic and acidic residues" evidence="10">
    <location>
        <begin position="122"/>
        <end position="133"/>
    </location>
</feature>
<dbReference type="CDD" id="cd09876">
    <property type="entry name" value="PIN_Nob1-like"/>
    <property type="match status" value="1"/>
</dbReference>
<proteinExistence type="inferred from homology"/>
<sequence length="396" mass="44532">MDAEKPDKNGLLDVLILDSAAFIKRAPLRNLAKRYVTTASVLLELKDSATKAYAKNLPITVKTDEPDKEDIQFVTKLAKETCDFIGLSSTDTEILALVYKYYKSIHGTEPQIKKITFPSSSDSEKQRHEKPVEEEVDESEESDHDSGVDWISADNFDEKAAHNFGLSEFHESGTCVLDASNAPRVACMTTDYSMQNCLLMMGCGIVSVDGMLVKQPTYRVLYCVGCFRVSKENDVFFCPGCGYPSLRRIPATTREDGSVELHFNPNYKPRLKGLRQPIKAPEGGKHAVNPIYCKDQRIPEQRMPKPKNKIQLLASNGTLTMEEEDDLLDEYEKEAACLNDDLEFTFAVNDITSRATNLGIHSMKDHPNSRFTHGQFHGLRATRGRAHIPKPQHRRK</sequence>
<dbReference type="InterPro" id="IPR014881">
    <property type="entry name" value="NOB1_Zn-bd"/>
</dbReference>
<dbReference type="PIRSF" id="PIRSF037125">
    <property type="entry name" value="D-site_20S_pre-rRNA_nuclease"/>
    <property type="match status" value="1"/>
</dbReference>
<comment type="subcellular location">
    <subcellularLocation>
        <location evidence="1 8">Nucleus</location>
    </subcellularLocation>
</comment>
<gene>
    <name evidence="13" type="primary">NOB1</name>
    <name evidence="13" type="ORF">Ciccas_007551</name>
</gene>
<dbReference type="GO" id="GO:0016787">
    <property type="term" value="F:hydrolase activity"/>
    <property type="evidence" value="ECO:0007669"/>
    <property type="project" value="UniProtKB-KW"/>
</dbReference>
<dbReference type="AlphaFoldDB" id="A0ABD2Q2L7"/>
<dbReference type="EMBL" id="JBJKFK010001175">
    <property type="protein sequence ID" value="KAL3313847.1"/>
    <property type="molecule type" value="Genomic_DNA"/>
</dbReference>
<feature type="region of interest" description="Disordered" evidence="10">
    <location>
        <begin position="114"/>
        <end position="148"/>
    </location>
</feature>
<evidence type="ECO:0000256" key="1">
    <source>
        <dbReference type="ARBA" id="ARBA00004123"/>
    </source>
</evidence>
<dbReference type="Gene3D" id="6.20.210.10">
    <property type="entry name" value="Nin one binding (NOB1), Zn-ribbon-like"/>
    <property type="match status" value="1"/>
</dbReference>
<keyword evidence="14" id="KW-1185">Reference proteome</keyword>
<dbReference type="Proteomes" id="UP001626550">
    <property type="component" value="Unassembled WGS sequence"/>
</dbReference>
<dbReference type="GO" id="GO:0004521">
    <property type="term" value="F:RNA endonuclease activity"/>
    <property type="evidence" value="ECO:0007669"/>
    <property type="project" value="UniProtKB-UniRule"/>
</dbReference>
<keyword evidence="7 8" id="KW-0539">Nucleus</keyword>
<feature type="binding site" evidence="9">
    <location>
        <position position="226"/>
    </location>
    <ligand>
        <name>Zn(2+)</name>
        <dbReference type="ChEBI" id="CHEBI:29105"/>
    </ligand>
</feature>
<protein>
    <recommendedName>
        <fullName evidence="8">RNA-binding protein NOB1</fullName>
    </recommendedName>
</protein>
<comment type="caution">
    <text evidence="13">The sequence shown here is derived from an EMBL/GenBank/DDBJ whole genome shotgun (WGS) entry which is preliminary data.</text>
</comment>